<proteinExistence type="inferred from homology"/>
<evidence type="ECO:0000256" key="3">
    <source>
        <dbReference type="ARBA" id="ARBA00017144"/>
    </source>
</evidence>
<dbReference type="HAMAP" id="MF_00165">
    <property type="entry name" value="Thymidylate_kinase"/>
    <property type="match status" value="1"/>
</dbReference>
<dbReference type="FunFam" id="3.40.50.300:FF:000225">
    <property type="entry name" value="Thymidylate kinase"/>
    <property type="match status" value="1"/>
</dbReference>
<evidence type="ECO:0000313" key="15">
    <source>
        <dbReference type="Proteomes" id="UP000422822"/>
    </source>
</evidence>
<sequence>MFITFEGIDGSGKTTQSRLLTDYLSGVYGVDNVLLTREPGGTFFTESVRNLLFSTKNVDKLSELLFFIAMRREHFMKVIKPALIEKKIVICDRFVDSTIAYQGYGHGIDCKLIEGLNDLVVDIYPNITFVLDSDINQSISRANRNGYEFVDLEFYSRVREGFHDIVKKNQHRCYLITNVDATKNINEISAIYLKTIKILQAT</sequence>
<evidence type="ECO:0000256" key="1">
    <source>
        <dbReference type="ARBA" id="ARBA00009776"/>
    </source>
</evidence>
<dbReference type="Proteomes" id="UP000422822">
    <property type="component" value="Chromosome"/>
</dbReference>
<name>A0AAE6Q9F5_EHRRU</name>
<dbReference type="InterPro" id="IPR018094">
    <property type="entry name" value="Thymidylate_kinase"/>
</dbReference>
<dbReference type="NCBIfam" id="TIGR00041">
    <property type="entry name" value="DTMP_kinase"/>
    <property type="match status" value="1"/>
</dbReference>
<feature type="binding site" evidence="12">
    <location>
        <begin position="7"/>
        <end position="14"/>
    </location>
    <ligand>
        <name>ATP</name>
        <dbReference type="ChEBI" id="CHEBI:30616"/>
    </ligand>
</feature>
<reference evidence="14 15" key="1">
    <citation type="submission" date="2018-10" db="EMBL/GenBank/DDBJ databases">
        <title>Propagation and draft genome sequences of three atypical Erhlichia ruminantium isolates.</title>
        <authorList>
            <person name="Liebenberg J."/>
            <person name="Steyn H."/>
            <person name="Josemans A."/>
            <person name="Zweygarth E."/>
        </authorList>
    </citation>
    <scope>NUCLEOTIDE SEQUENCE [LARGE SCALE GENOMIC DNA]</scope>
    <source>
        <strain evidence="14 15">Omatjenne</strain>
    </source>
</reference>
<feature type="domain" description="Thymidylate kinase-like" evidence="13">
    <location>
        <begin position="5"/>
        <end position="188"/>
    </location>
</feature>
<dbReference type="InterPro" id="IPR027417">
    <property type="entry name" value="P-loop_NTPase"/>
</dbReference>
<dbReference type="InterPro" id="IPR039430">
    <property type="entry name" value="Thymidylate_kin-like_dom"/>
</dbReference>
<comment type="catalytic activity">
    <reaction evidence="10 12">
        <text>dTMP + ATP = dTDP + ADP</text>
        <dbReference type="Rhea" id="RHEA:13517"/>
        <dbReference type="ChEBI" id="CHEBI:30616"/>
        <dbReference type="ChEBI" id="CHEBI:58369"/>
        <dbReference type="ChEBI" id="CHEBI:63528"/>
        <dbReference type="ChEBI" id="CHEBI:456216"/>
        <dbReference type="EC" id="2.7.4.9"/>
    </reaction>
</comment>
<keyword evidence="15" id="KW-1185">Reference proteome</keyword>
<evidence type="ECO:0000256" key="2">
    <source>
        <dbReference type="ARBA" id="ARBA00012980"/>
    </source>
</evidence>
<evidence type="ECO:0000256" key="10">
    <source>
        <dbReference type="ARBA" id="ARBA00048743"/>
    </source>
</evidence>
<dbReference type="GO" id="GO:0005524">
    <property type="term" value="F:ATP binding"/>
    <property type="evidence" value="ECO:0007669"/>
    <property type="project" value="UniProtKB-UniRule"/>
</dbReference>
<evidence type="ECO:0000256" key="8">
    <source>
        <dbReference type="ARBA" id="ARBA00022840"/>
    </source>
</evidence>
<organism evidence="14 15">
    <name type="scientific">Ehrlichia ruminantium</name>
    <name type="common">heartwater rickettsia</name>
    <name type="synonym">Cowdria ruminantium</name>
    <dbReference type="NCBI Taxonomy" id="779"/>
    <lineage>
        <taxon>Bacteria</taxon>
        <taxon>Pseudomonadati</taxon>
        <taxon>Pseudomonadota</taxon>
        <taxon>Alphaproteobacteria</taxon>
        <taxon>Rickettsiales</taxon>
        <taxon>Anaplasmataceae</taxon>
        <taxon>Ehrlichia</taxon>
    </lineage>
</organism>
<evidence type="ECO:0000256" key="7">
    <source>
        <dbReference type="ARBA" id="ARBA00022777"/>
    </source>
</evidence>
<dbReference type="CDD" id="cd01672">
    <property type="entry name" value="TMPK"/>
    <property type="match status" value="1"/>
</dbReference>
<evidence type="ECO:0000259" key="13">
    <source>
        <dbReference type="Pfam" id="PF02223"/>
    </source>
</evidence>
<dbReference type="SUPFAM" id="SSF52540">
    <property type="entry name" value="P-loop containing nucleoside triphosphate hydrolases"/>
    <property type="match status" value="1"/>
</dbReference>
<evidence type="ECO:0000256" key="12">
    <source>
        <dbReference type="HAMAP-Rule" id="MF_00165"/>
    </source>
</evidence>
<keyword evidence="4 12" id="KW-0808">Transferase</keyword>
<dbReference type="PROSITE" id="PS01331">
    <property type="entry name" value="THYMIDYLATE_KINASE"/>
    <property type="match status" value="1"/>
</dbReference>
<dbReference type="RefSeq" id="WP_158406922.1">
    <property type="nucleotide sequence ID" value="NZ_CP033454.1"/>
</dbReference>
<keyword evidence="7 12" id="KW-0418">Kinase</keyword>
<dbReference type="GO" id="GO:0006235">
    <property type="term" value="P:dTTP biosynthetic process"/>
    <property type="evidence" value="ECO:0007669"/>
    <property type="project" value="UniProtKB-UniRule"/>
</dbReference>
<accession>A0AAE6Q9F5</accession>
<dbReference type="Gene3D" id="3.40.50.300">
    <property type="entry name" value="P-loop containing nucleotide triphosphate hydrolases"/>
    <property type="match status" value="1"/>
</dbReference>
<dbReference type="AlphaFoldDB" id="A0AAE6Q9F5"/>
<dbReference type="GO" id="GO:0006227">
    <property type="term" value="P:dUDP biosynthetic process"/>
    <property type="evidence" value="ECO:0007669"/>
    <property type="project" value="TreeGrafter"/>
</dbReference>
<dbReference type="PANTHER" id="PTHR10344">
    <property type="entry name" value="THYMIDYLATE KINASE"/>
    <property type="match status" value="1"/>
</dbReference>
<dbReference type="InterPro" id="IPR018095">
    <property type="entry name" value="Thymidylate_kin_CS"/>
</dbReference>
<dbReference type="GO" id="GO:0006233">
    <property type="term" value="P:dTDP biosynthetic process"/>
    <property type="evidence" value="ECO:0007669"/>
    <property type="project" value="InterPro"/>
</dbReference>
<evidence type="ECO:0000256" key="5">
    <source>
        <dbReference type="ARBA" id="ARBA00022727"/>
    </source>
</evidence>
<comment type="similarity">
    <text evidence="1 12">Belongs to the thymidylate kinase family.</text>
</comment>
<keyword evidence="6 12" id="KW-0547">Nucleotide-binding</keyword>
<dbReference type="GO" id="GO:0005829">
    <property type="term" value="C:cytosol"/>
    <property type="evidence" value="ECO:0007669"/>
    <property type="project" value="TreeGrafter"/>
</dbReference>
<dbReference type="EMBL" id="CP033455">
    <property type="protein sequence ID" value="QGR03737.1"/>
    <property type="molecule type" value="Genomic_DNA"/>
</dbReference>
<dbReference type="GO" id="GO:0004798">
    <property type="term" value="F:dTMP kinase activity"/>
    <property type="evidence" value="ECO:0007669"/>
    <property type="project" value="UniProtKB-UniRule"/>
</dbReference>
<evidence type="ECO:0000256" key="6">
    <source>
        <dbReference type="ARBA" id="ARBA00022741"/>
    </source>
</evidence>
<evidence type="ECO:0000313" key="14">
    <source>
        <dbReference type="EMBL" id="QGR03737.1"/>
    </source>
</evidence>
<keyword evidence="8 12" id="KW-0067">ATP-binding</keyword>
<dbReference type="PANTHER" id="PTHR10344:SF4">
    <property type="entry name" value="UMP-CMP KINASE 2, MITOCHONDRIAL"/>
    <property type="match status" value="1"/>
</dbReference>
<protein>
    <recommendedName>
        <fullName evidence="3 12">Thymidylate kinase</fullName>
        <ecNumber evidence="2 12">2.7.4.9</ecNumber>
    </recommendedName>
    <alternativeName>
        <fullName evidence="9 12">dTMP kinase</fullName>
    </alternativeName>
</protein>
<dbReference type="Pfam" id="PF02223">
    <property type="entry name" value="Thymidylate_kin"/>
    <property type="match status" value="1"/>
</dbReference>
<dbReference type="EC" id="2.7.4.9" evidence="2 12"/>
<keyword evidence="5 12" id="KW-0545">Nucleotide biosynthesis</keyword>
<evidence type="ECO:0000256" key="4">
    <source>
        <dbReference type="ARBA" id="ARBA00022679"/>
    </source>
</evidence>
<gene>
    <name evidence="12" type="primary">tmk</name>
    <name evidence="14" type="ORF">EDL80_04180</name>
</gene>
<evidence type="ECO:0000256" key="9">
    <source>
        <dbReference type="ARBA" id="ARBA00029962"/>
    </source>
</evidence>
<evidence type="ECO:0000256" key="11">
    <source>
        <dbReference type="ARBA" id="ARBA00057735"/>
    </source>
</evidence>
<comment type="function">
    <text evidence="11 12">Phosphorylation of dTMP to form dTDP in both de novo and salvage pathways of dTTP synthesis.</text>
</comment>